<accession>A0AAV0YWZ4</accession>
<proteinExistence type="inferred from homology"/>
<dbReference type="PANTHER" id="PTHR20856">
    <property type="entry name" value="DNA-DIRECTED RNA POLYMERASE I SUBUNIT 2"/>
    <property type="match status" value="1"/>
</dbReference>
<gene>
    <name evidence="8" type="ORF">VFH_I409600</name>
</gene>
<protein>
    <recommendedName>
        <fullName evidence="2">DNA-directed RNA polymerase</fullName>
        <ecNumber evidence="2">2.7.7.6</ecNumber>
    </recommendedName>
</protein>
<comment type="similarity">
    <text evidence="1">Belongs to the RNA polymerase beta chain family.</text>
</comment>
<evidence type="ECO:0000313" key="8">
    <source>
        <dbReference type="EMBL" id="CAI8589778.1"/>
    </source>
</evidence>
<dbReference type="Gene3D" id="3.90.1100.10">
    <property type="match status" value="1"/>
</dbReference>
<evidence type="ECO:0000256" key="4">
    <source>
        <dbReference type="ARBA" id="ARBA00022679"/>
    </source>
</evidence>
<dbReference type="GO" id="GO:0000428">
    <property type="term" value="C:DNA-directed RNA polymerase complex"/>
    <property type="evidence" value="ECO:0007669"/>
    <property type="project" value="UniProtKB-KW"/>
</dbReference>
<dbReference type="EMBL" id="OX451736">
    <property type="protein sequence ID" value="CAI8589778.1"/>
    <property type="molecule type" value="Genomic_DNA"/>
</dbReference>
<organism evidence="8 9">
    <name type="scientific">Vicia faba</name>
    <name type="common">Broad bean</name>
    <name type="synonym">Faba vulgaris</name>
    <dbReference type="NCBI Taxonomy" id="3906"/>
    <lineage>
        <taxon>Eukaryota</taxon>
        <taxon>Viridiplantae</taxon>
        <taxon>Streptophyta</taxon>
        <taxon>Embryophyta</taxon>
        <taxon>Tracheophyta</taxon>
        <taxon>Spermatophyta</taxon>
        <taxon>Magnoliopsida</taxon>
        <taxon>eudicotyledons</taxon>
        <taxon>Gunneridae</taxon>
        <taxon>Pentapetalae</taxon>
        <taxon>rosids</taxon>
        <taxon>fabids</taxon>
        <taxon>Fabales</taxon>
        <taxon>Fabaceae</taxon>
        <taxon>Papilionoideae</taxon>
        <taxon>50 kb inversion clade</taxon>
        <taxon>NPAAA clade</taxon>
        <taxon>Hologalegina</taxon>
        <taxon>IRL clade</taxon>
        <taxon>Fabeae</taxon>
        <taxon>Vicia</taxon>
    </lineage>
</organism>
<dbReference type="SUPFAM" id="SSF64484">
    <property type="entry name" value="beta and beta-prime subunits of DNA dependent RNA-polymerase"/>
    <property type="match status" value="1"/>
</dbReference>
<feature type="domain" description="RNA polymerase beta subunit protrusion" evidence="7">
    <location>
        <begin position="28"/>
        <end position="147"/>
    </location>
</feature>
<dbReference type="Pfam" id="PF04563">
    <property type="entry name" value="RNA_pol_Rpb2_1"/>
    <property type="match status" value="1"/>
</dbReference>
<dbReference type="GO" id="GO:0003899">
    <property type="term" value="F:DNA-directed RNA polymerase activity"/>
    <property type="evidence" value="ECO:0007669"/>
    <property type="project" value="UniProtKB-EC"/>
</dbReference>
<keyword evidence="4" id="KW-0808">Transferase</keyword>
<keyword evidence="6" id="KW-0804">Transcription</keyword>
<evidence type="ECO:0000313" key="9">
    <source>
        <dbReference type="Proteomes" id="UP001157006"/>
    </source>
</evidence>
<dbReference type="GO" id="GO:0006351">
    <property type="term" value="P:DNA-templated transcription"/>
    <property type="evidence" value="ECO:0007669"/>
    <property type="project" value="InterPro"/>
</dbReference>
<evidence type="ECO:0000256" key="6">
    <source>
        <dbReference type="ARBA" id="ARBA00023163"/>
    </source>
</evidence>
<keyword evidence="9" id="KW-1185">Reference proteome</keyword>
<dbReference type="GO" id="GO:0032549">
    <property type="term" value="F:ribonucleoside binding"/>
    <property type="evidence" value="ECO:0007669"/>
    <property type="project" value="InterPro"/>
</dbReference>
<evidence type="ECO:0000256" key="1">
    <source>
        <dbReference type="ARBA" id="ARBA00006835"/>
    </source>
</evidence>
<dbReference type="Proteomes" id="UP001157006">
    <property type="component" value="Chromosome 1L"/>
</dbReference>
<keyword evidence="3" id="KW-0240">DNA-directed RNA polymerase</keyword>
<evidence type="ECO:0000256" key="2">
    <source>
        <dbReference type="ARBA" id="ARBA00012418"/>
    </source>
</evidence>
<dbReference type="AlphaFoldDB" id="A0AAV0YWZ4"/>
<dbReference type="InterPro" id="IPR007644">
    <property type="entry name" value="RNA_pol_bsu_protrusion"/>
</dbReference>
<evidence type="ECO:0000256" key="3">
    <source>
        <dbReference type="ARBA" id="ARBA00022478"/>
    </source>
</evidence>
<keyword evidence="5" id="KW-0548">Nucleotidyltransferase</keyword>
<dbReference type="EC" id="2.7.7.6" evidence="2"/>
<dbReference type="InterPro" id="IPR015712">
    <property type="entry name" value="DNA-dir_RNA_pol_su2"/>
</dbReference>
<dbReference type="GO" id="GO:0003677">
    <property type="term" value="F:DNA binding"/>
    <property type="evidence" value="ECO:0007669"/>
    <property type="project" value="InterPro"/>
</dbReference>
<sequence>MDKESLMALVKTVVDKFQLVPEFRKVRGLVKQHLDYLNYFFQTDIKRIVFANVRIQATRYPYIYIRFLDFRIGKPPITMDGSVEDTSPQTCRLSDQMYAAPIMVNIGYTQGSPDNLVREINRNIIIEKMAIMWRSCCCVLYNRDEAERNRW</sequence>
<name>A0AAV0YWZ4_VICFA</name>
<reference evidence="8 9" key="1">
    <citation type="submission" date="2023-01" db="EMBL/GenBank/DDBJ databases">
        <authorList>
            <person name="Kreplak J."/>
        </authorList>
    </citation>
    <scope>NUCLEOTIDE SEQUENCE [LARGE SCALE GENOMIC DNA]</scope>
</reference>
<evidence type="ECO:0000256" key="5">
    <source>
        <dbReference type="ARBA" id="ARBA00022695"/>
    </source>
</evidence>
<evidence type="ECO:0000259" key="7">
    <source>
        <dbReference type="Pfam" id="PF04563"/>
    </source>
</evidence>